<dbReference type="EMBL" id="EAAA01002665">
    <property type="status" value="NOT_ANNOTATED_CDS"/>
    <property type="molecule type" value="Genomic_DNA"/>
</dbReference>
<dbReference type="InterPro" id="IPR053086">
    <property type="entry name" value="RhoGEF_domain"/>
</dbReference>
<name>F6SFH4_CIOIN</name>
<dbReference type="SUPFAM" id="SSF50729">
    <property type="entry name" value="PH domain-like"/>
    <property type="match status" value="1"/>
</dbReference>
<dbReference type="InterPro" id="IPR001849">
    <property type="entry name" value="PH_domain"/>
</dbReference>
<dbReference type="Pfam" id="PF00621">
    <property type="entry name" value="RhoGEF"/>
    <property type="match status" value="1"/>
</dbReference>
<dbReference type="AlphaFoldDB" id="F6SFH4"/>
<dbReference type="GO" id="GO:0005829">
    <property type="term" value="C:cytosol"/>
    <property type="evidence" value="ECO:0000318"/>
    <property type="project" value="GO_Central"/>
</dbReference>
<dbReference type="GO" id="GO:0035556">
    <property type="term" value="P:intracellular signal transduction"/>
    <property type="evidence" value="ECO:0007669"/>
    <property type="project" value="InterPro"/>
</dbReference>
<reference evidence="3" key="2">
    <citation type="journal article" date="2008" name="Genome Biol.">
        <title>Improved genome assembly and evidence-based global gene model set for the chordate Ciona intestinalis: new insight into intron and operon populations.</title>
        <authorList>
            <person name="Satou Y."/>
            <person name="Mineta K."/>
            <person name="Ogasawara M."/>
            <person name="Sasakura Y."/>
            <person name="Shoguchi E."/>
            <person name="Ueno K."/>
            <person name="Yamada L."/>
            <person name="Matsumoto J."/>
            <person name="Wasserscheid J."/>
            <person name="Dewar K."/>
            <person name="Wiley G.B."/>
            <person name="Macmil S.L."/>
            <person name="Roe B.A."/>
            <person name="Zeller R.W."/>
            <person name="Hastings K.E."/>
            <person name="Lemaire P."/>
            <person name="Lindquist E."/>
            <person name="Endo T."/>
            <person name="Hotta K."/>
            <person name="Inaba K."/>
        </authorList>
    </citation>
    <scope>NUCLEOTIDE SEQUENCE [LARGE SCALE GENOMIC DNA]</scope>
    <source>
        <strain evidence="3">wild type</strain>
    </source>
</reference>
<proteinExistence type="predicted"/>
<dbReference type="PROSITE" id="PS50003">
    <property type="entry name" value="PH_DOMAIN"/>
    <property type="match status" value="1"/>
</dbReference>
<reference evidence="3" key="4">
    <citation type="submission" date="2025-09" db="UniProtKB">
        <authorList>
            <consortium name="Ensembl"/>
        </authorList>
    </citation>
    <scope>IDENTIFICATION</scope>
</reference>
<dbReference type="Gene3D" id="1.20.900.10">
    <property type="entry name" value="Dbl homology (DH) domain"/>
    <property type="match status" value="1"/>
</dbReference>
<sequence length="332" mass="38945">MDPYPYHTNCIGELFMKHRNDFAAYGQYCANFNNAQKISYKLQEDPAIMELINDWKNRVASKTRKFLHLEGFIISPVQRLCKYPLLLRELKKFTNESHPDRNPVEQAMNMMEDVTASVNETQRRAITMQAIRDVDNLCDSWEQSGCLTKQGFMTKRGGSVKSWNIRWFTLSGYQLCYYNEPADRHPLKILDLTSYVSMQADADHVGRPHAFSIKMPDRSYYMYTTSSQERRDWISILQWKFSCIDRSRKQAHQPFETVIFSSLSSFLHPKSQKLEVKQVNDTIIEEKPTSPKINTENELSPKIRKNRPKSFFRMSFKRRSKISFSSSSNHDT</sequence>
<dbReference type="InterPro" id="IPR035899">
    <property type="entry name" value="DBL_dom_sf"/>
</dbReference>
<evidence type="ECO:0000259" key="1">
    <source>
        <dbReference type="PROSITE" id="PS50003"/>
    </source>
</evidence>
<dbReference type="STRING" id="7719.ENSCINP00000024424"/>
<dbReference type="InParanoid" id="F6SFH4"/>
<dbReference type="SUPFAM" id="SSF48065">
    <property type="entry name" value="DBL homology domain (DH-domain)"/>
    <property type="match status" value="1"/>
</dbReference>
<evidence type="ECO:0000313" key="4">
    <source>
        <dbReference type="Proteomes" id="UP000008144"/>
    </source>
</evidence>
<reference evidence="4" key="1">
    <citation type="journal article" date="2002" name="Science">
        <title>The draft genome of Ciona intestinalis: insights into chordate and vertebrate origins.</title>
        <authorList>
            <person name="Dehal P."/>
            <person name="Satou Y."/>
            <person name="Campbell R.K."/>
            <person name="Chapman J."/>
            <person name="Degnan B."/>
            <person name="De Tomaso A."/>
            <person name="Davidson B."/>
            <person name="Di Gregorio A."/>
            <person name="Gelpke M."/>
            <person name="Goodstein D.M."/>
            <person name="Harafuji N."/>
            <person name="Hastings K.E."/>
            <person name="Ho I."/>
            <person name="Hotta K."/>
            <person name="Huang W."/>
            <person name="Kawashima T."/>
            <person name="Lemaire P."/>
            <person name="Martinez D."/>
            <person name="Meinertzhagen I.A."/>
            <person name="Necula S."/>
            <person name="Nonaka M."/>
            <person name="Putnam N."/>
            <person name="Rash S."/>
            <person name="Saiga H."/>
            <person name="Satake M."/>
            <person name="Terry A."/>
            <person name="Yamada L."/>
            <person name="Wang H.G."/>
            <person name="Awazu S."/>
            <person name="Azumi K."/>
            <person name="Boore J."/>
            <person name="Branno M."/>
            <person name="Chin-Bow S."/>
            <person name="DeSantis R."/>
            <person name="Doyle S."/>
            <person name="Francino P."/>
            <person name="Keys D.N."/>
            <person name="Haga S."/>
            <person name="Hayashi H."/>
            <person name="Hino K."/>
            <person name="Imai K.S."/>
            <person name="Inaba K."/>
            <person name="Kano S."/>
            <person name="Kobayashi K."/>
            <person name="Kobayashi M."/>
            <person name="Lee B.I."/>
            <person name="Makabe K.W."/>
            <person name="Manohar C."/>
            <person name="Matassi G."/>
            <person name="Medina M."/>
            <person name="Mochizuki Y."/>
            <person name="Mount S."/>
            <person name="Morishita T."/>
            <person name="Miura S."/>
            <person name="Nakayama A."/>
            <person name="Nishizaka S."/>
            <person name="Nomoto H."/>
            <person name="Ohta F."/>
            <person name="Oishi K."/>
            <person name="Rigoutsos I."/>
            <person name="Sano M."/>
            <person name="Sasaki A."/>
            <person name="Sasakura Y."/>
            <person name="Shoguchi E."/>
            <person name="Shin-i T."/>
            <person name="Spagnuolo A."/>
            <person name="Stainier D."/>
            <person name="Suzuki M.M."/>
            <person name="Tassy O."/>
            <person name="Takatori N."/>
            <person name="Tokuoka M."/>
            <person name="Yagi K."/>
            <person name="Yoshizaki F."/>
            <person name="Wada S."/>
            <person name="Zhang C."/>
            <person name="Hyatt P.D."/>
            <person name="Larimer F."/>
            <person name="Detter C."/>
            <person name="Doggett N."/>
            <person name="Glavina T."/>
            <person name="Hawkins T."/>
            <person name="Richardson P."/>
            <person name="Lucas S."/>
            <person name="Kohara Y."/>
            <person name="Levine M."/>
            <person name="Satoh N."/>
            <person name="Rokhsar D.S."/>
        </authorList>
    </citation>
    <scope>NUCLEOTIDE SEQUENCE [LARGE SCALE GENOMIC DNA]</scope>
</reference>
<dbReference type="CDD" id="cd00160">
    <property type="entry name" value="RhoGEF"/>
    <property type="match status" value="1"/>
</dbReference>
<protein>
    <submittedName>
        <fullName evidence="3">Uncharacterized protein</fullName>
    </submittedName>
</protein>
<dbReference type="Gene3D" id="2.30.29.30">
    <property type="entry name" value="Pleckstrin-homology domain (PH domain)/Phosphotyrosine-binding domain (PTB)"/>
    <property type="match status" value="1"/>
</dbReference>
<dbReference type="SMART" id="SM00233">
    <property type="entry name" value="PH"/>
    <property type="match status" value="1"/>
</dbReference>
<feature type="domain" description="DH" evidence="2">
    <location>
        <begin position="1"/>
        <end position="121"/>
    </location>
</feature>
<accession>F6SFH4</accession>
<reference evidence="3" key="3">
    <citation type="submission" date="2025-08" db="UniProtKB">
        <authorList>
            <consortium name="Ensembl"/>
        </authorList>
    </citation>
    <scope>IDENTIFICATION</scope>
</reference>
<dbReference type="Proteomes" id="UP000008144">
    <property type="component" value="Chromosome 8"/>
</dbReference>
<dbReference type="PANTHER" id="PTHR45834:SF3">
    <property type="entry name" value="RHO GUANINE NUCLEOTIDE EXCHANGE FACTOR 3, ISOFORM L"/>
    <property type="match status" value="1"/>
</dbReference>
<dbReference type="FunFam" id="2.30.29.30:FF:000286">
    <property type="entry name" value="PH-protein kinase domain containing protein"/>
    <property type="match status" value="1"/>
</dbReference>
<evidence type="ECO:0000313" key="3">
    <source>
        <dbReference type="Ensembl" id="ENSCINP00000024424.2"/>
    </source>
</evidence>
<dbReference type="PROSITE" id="PS50010">
    <property type="entry name" value="DH_2"/>
    <property type="match status" value="1"/>
</dbReference>
<feature type="domain" description="PH" evidence="1">
    <location>
        <begin position="146"/>
        <end position="242"/>
    </location>
</feature>
<evidence type="ECO:0000259" key="2">
    <source>
        <dbReference type="PROSITE" id="PS50010"/>
    </source>
</evidence>
<keyword evidence="4" id="KW-1185">Reference proteome</keyword>
<dbReference type="SMART" id="SM00325">
    <property type="entry name" value="RhoGEF"/>
    <property type="match status" value="1"/>
</dbReference>
<dbReference type="InterPro" id="IPR011993">
    <property type="entry name" value="PH-like_dom_sf"/>
</dbReference>
<dbReference type="GO" id="GO:0005085">
    <property type="term" value="F:guanyl-nucleotide exchange factor activity"/>
    <property type="evidence" value="ECO:0000318"/>
    <property type="project" value="GO_Central"/>
</dbReference>
<dbReference type="Ensembl" id="ENSCINT00000024670.2">
    <property type="protein sequence ID" value="ENSCINP00000024424.2"/>
    <property type="gene ID" value="ENSCING00000013260.2"/>
</dbReference>
<dbReference type="GeneTree" id="ENSGT00910000144274"/>
<dbReference type="PROSITE" id="PS00741">
    <property type="entry name" value="DH_1"/>
    <property type="match status" value="1"/>
</dbReference>
<organism evidence="3 4">
    <name type="scientific">Ciona intestinalis</name>
    <name type="common">Transparent sea squirt</name>
    <name type="synonym">Ascidia intestinalis</name>
    <dbReference type="NCBI Taxonomy" id="7719"/>
    <lineage>
        <taxon>Eukaryota</taxon>
        <taxon>Metazoa</taxon>
        <taxon>Chordata</taxon>
        <taxon>Tunicata</taxon>
        <taxon>Ascidiacea</taxon>
        <taxon>Phlebobranchia</taxon>
        <taxon>Cionidae</taxon>
        <taxon>Ciona</taxon>
    </lineage>
</organism>
<dbReference type="PANTHER" id="PTHR45834">
    <property type="entry name" value="RHO GUANINE NUCLEOTIDE EXCHANGE FACTOR 9-RELATED"/>
    <property type="match status" value="1"/>
</dbReference>
<dbReference type="InterPro" id="IPR001331">
    <property type="entry name" value="GDS_CDC24_CS"/>
</dbReference>
<dbReference type="Pfam" id="PF00169">
    <property type="entry name" value="PH"/>
    <property type="match status" value="1"/>
</dbReference>
<dbReference type="HOGENOM" id="CLU_836665_0_0_1"/>
<dbReference type="InterPro" id="IPR000219">
    <property type="entry name" value="DH_dom"/>
</dbReference>